<accession>A0AAN6YZL2</accession>
<reference evidence="3" key="2">
    <citation type="submission" date="2023-05" db="EMBL/GenBank/DDBJ databases">
        <authorList>
            <consortium name="Lawrence Berkeley National Laboratory"/>
            <person name="Steindorff A."/>
            <person name="Hensen N."/>
            <person name="Bonometti L."/>
            <person name="Westerberg I."/>
            <person name="Brannstrom I.O."/>
            <person name="Guillou S."/>
            <person name="Cros-Aarteil S."/>
            <person name="Calhoun S."/>
            <person name="Haridas S."/>
            <person name="Kuo A."/>
            <person name="Mondo S."/>
            <person name="Pangilinan J."/>
            <person name="Riley R."/>
            <person name="Labutti K."/>
            <person name="Andreopoulos B."/>
            <person name="Lipzen A."/>
            <person name="Chen C."/>
            <person name="Yanf M."/>
            <person name="Daum C."/>
            <person name="Ng V."/>
            <person name="Clum A."/>
            <person name="Ohm R."/>
            <person name="Martin F."/>
            <person name="Silar P."/>
            <person name="Natvig D."/>
            <person name="Lalanne C."/>
            <person name="Gautier V."/>
            <person name="Ament-Velasquez S.L."/>
            <person name="Kruys A."/>
            <person name="Hutchinson M.I."/>
            <person name="Powell A.J."/>
            <person name="Barry K."/>
            <person name="Miller A.N."/>
            <person name="Grigoriev I.V."/>
            <person name="Debuchy R."/>
            <person name="Gladieux P."/>
            <person name="Thoren M.H."/>
            <person name="Johannesson H."/>
        </authorList>
    </citation>
    <scope>NUCLEOTIDE SEQUENCE</scope>
    <source>
        <strain evidence="3">CBS 731.68</strain>
    </source>
</reference>
<dbReference type="FunFam" id="3.30.420.40:FF:000050">
    <property type="entry name" value="Actin, alpha skeletal muscle"/>
    <property type="match status" value="1"/>
</dbReference>
<sequence length="399" mass="44504">MATAEQMAEEQQQEKGSPAPNSVDDTRSPLSRALVLDNGSQAIKFGYGGDSTPTSELLSVAGRTRYPSGCCSFARSPRETFTGAEALRYQTLLRITWPIEGPRVADWDDVELLWHHVFYNELKVEPEEHPLLMTAPFSLTPKDRERMAILVFEQFMCPAFFASDSAPLSLYSTGRTTGLVVDSGHRRTAAVPVYEGFPLANAAQTFDIAGRDITKYLRSLLSESHSAITDRTDELTARDIKEYCCYIADDPYPVIVNKTWEEQAYTLPDGKTIHIGTERFRAPEPMFTPMIGLPATILRATTKSDVTLREELWRDILLVGGNTLFPGFRDRLQQGLNAIIPYGMKPPNLVTPPDPKLSAWLGGSMLTGLSTFHDMCIQYKEYDEYGPVLMRRKCSGLGV</sequence>
<feature type="region of interest" description="Disordered" evidence="2">
    <location>
        <begin position="1"/>
        <end position="27"/>
    </location>
</feature>
<dbReference type="SMART" id="SM00268">
    <property type="entry name" value="ACTIN"/>
    <property type="match status" value="1"/>
</dbReference>
<dbReference type="EMBL" id="MU853247">
    <property type="protein sequence ID" value="KAK4119542.1"/>
    <property type="molecule type" value="Genomic_DNA"/>
</dbReference>
<reference evidence="3" key="1">
    <citation type="journal article" date="2023" name="Mol. Phylogenet. Evol.">
        <title>Genome-scale phylogeny and comparative genomics of the fungal order Sordariales.</title>
        <authorList>
            <person name="Hensen N."/>
            <person name="Bonometti L."/>
            <person name="Westerberg I."/>
            <person name="Brannstrom I.O."/>
            <person name="Guillou S."/>
            <person name="Cros-Aarteil S."/>
            <person name="Calhoun S."/>
            <person name="Haridas S."/>
            <person name="Kuo A."/>
            <person name="Mondo S."/>
            <person name="Pangilinan J."/>
            <person name="Riley R."/>
            <person name="LaButti K."/>
            <person name="Andreopoulos B."/>
            <person name="Lipzen A."/>
            <person name="Chen C."/>
            <person name="Yan M."/>
            <person name="Daum C."/>
            <person name="Ng V."/>
            <person name="Clum A."/>
            <person name="Steindorff A."/>
            <person name="Ohm R.A."/>
            <person name="Martin F."/>
            <person name="Silar P."/>
            <person name="Natvig D.O."/>
            <person name="Lalanne C."/>
            <person name="Gautier V."/>
            <person name="Ament-Velasquez S.L."/>
            <person name="Kruys A."/>
            <person name="Hutchinson M.I."/>
            <person name="Powell A.J."/>
            <person name="Barry K."/>
            <person name="Miller A.N."/>
            <person name="Grigoriev I.V."/>
            <person name="Debuchy R."/>
            <person name="Gladieux P."/>
            <person name="Hiltunen Thoren M."/>
            <person name="Johannesson H."/>
        </authorList>
    </citation>
    <scope>NUCLEOTIDE SEQUENCE</scope>
    <source>
        <strain evidence="3">CBS 731.68</strain>
    </source>
</reference>
<dbReference type="PRINTS" id="PR00190">
    <property type="entry name" value="ACTIN"/>
</dbReference>
<dbReference type="InterPro" id="IPR043129">
    <property type="entry name" value="ATPase_NBD"/>
</dbReference>
<dbReference type="PANTHER" id="PTHR11937">
    <property type="entry name" value="ACTIN"/>
    <property type="match status" value="1"/>
</dbReference>
<evidence type="ECO:0000256" key="1">
    <source>
        <dbReference type="RuleBase" id="RU000487"/>
    </source>
</evidence>
<dbReference type="Gene3D" id="3.30.420.40">
    <property type="match status" value="2"/>
</dbReference>
<dbReference type="Pfam" id="PF00022">
    <property type="entry name" value="Actin"/>
    <property type="match status" value="1"/>
</dbReference>
<organism evidence="3 4">
    <name type="scientific">Parathielavia appendiculata</name>
    <dbReference type="NCBI Taxonomy" id="2587402"/>
    <lineage>
        <taxon>Eukaryota</taxon>
        <taxon>Fungi</taxon>
        <taxon>Dikarya</taxon>
        <taxon>Ascomycota</taxon>
        <taxon>Pezizomycotina</taxon>
        <taxon>Sordariomycetes</taxon>
        <taxon>Sordariomycetidae</taxon>
        <taxon>Sordariales</taxon>
        <taxon>Chaetomiaceae</taxon>
        <taxon>Parathielavia</taxon>
    </lineage>
</organism>
<gene>
    <name evidence="3" type="ORF">N657DRAFT_254279</name>
</gene>
<dbReference type="Gene3D" id="3.90.640.10">
    <property type="entry name" value="Actin, Chain A, domain 4"/>
    <property type="match status" value="1"/>
</dbReference>
<evidence type="ECO:0000313" key="3">
    <source>
        <dbReference type="EMBL" id="KAK4119542.1"/>
    </source>
</evidence>
<evidence type="ECO:0000313" key="4">
    <source>
        <dbReference type="Proteomes" id="UP001302602"/>
    </source>
</evidence>
<feature type="compositionally biased region" description="Low complexity" evidence="2">
    <location>
        <begin position="1"/>
        <end position="10"/>
    </location>
</feature>
<evidence type="ECO:0000256" key="2">
    <source>
        <dbReference type="SAM" id="MobiDB-lite"/>
    </source>
</evidence>
<dbReference type="AlphaFoldDB" id="A0AAN6YZL2"/>
<dbReference type="InterPro" id="IPR004000">
    <property type="entry name" value="Actin"/>
</dbReference>
<comment type="similarity">
    <text evidence="1">Belongs to the actin family.</text>
</comment>
<name>A0AAN6YZL2_9PEZI</name>
<dbReference type="RefSeq" id="XP_062643315.1">
    <property type="nucleotide sequence ID" value="XM_062786454.1"/>
</dbReference>
<dbReference type="GeneID" id="87823220"/>
<proteinExistence type="inferred from homology"/>
<protein>
    <submittedName>
        <fullName evidence="3">Gamma-actin</fullName>
    </submittedName>
</protein>
<comment type="caution">
    <text evidence="3">The sequence shown here is derived from an EMBL/GenBank/DDBJ whole genome shotgun (WGS) entry which is preliminary data.</text>
</comment>
<dbReference type="SUPFAM" id="SSF53067">
    <property type="entry name" value="Actin-like ATPase domain"/>
    <property type="match status" value="2"/>
</dbReference>
<keyword evidence="4" id="KW-1185">Reference proteome</keyword>
<dbReference type="Proteomes" id="UP001302602">
    <property type="component" value="Unassembled WGS sequence"/>
</dbReference>